<proteinExistence type="inferred from homology"/>
<keyword evidence="4" id="KW-0812">Transmembrane</keyword>
<evidence type="ECO:0000256" key="3">
    <source>
        <dbReference type="ARBA" id="ARBA00022475"/>
    </source>
</evidence>
<dbReference type="InterPro" id="IPR006202">
    <property type="entry name" value="Neur_chan_lig-bd"/>
</dbReference>
<dbReference type="WBParaSite" id="PSAMB.scaffold341size55839.g4858.t1">
    <property type="protein sequence ID" value="PSAMB.scaffold341size55839.g4858.t1"/>
    <property type="gene ID" value="PSAMB.scaffold341size55839.g4858"/>
</dbReference>
<keyword evidence="2 14" id="KW-0813">Transport</keyword>
<reference evidence="17" key="1">
    <citation type="submission" date="2022-11" db="UniProtKB">
        <authorList>
            <consortium name="WormBaseParasite"/>
        </authorList>
    </citation>
    <scope>IDENTIFICATION</scope>
</reference>
<dbReference type="GO" id="GO:0045211">
    <property type="term" value="C:postsynaptic membrane"/>
    <property type="evidence" value="ECO:0007669"/>
    <property type="project" value="UniProtKB-SubCell"/>
</dbReference>
<keyword evidence="9" id="KW-0675">Receptor</keyword>
<dbReference type="PROSITE" id="PS00236">
    <property type="entry name" value="NEUROTR_ION_CHANNEL"/>
    <property type="match status" value="1"/>
</dbReference>
<dbReference type="InterPro" id="IPR018000">
    <property type="entry name" value="Neurotransmitter_ion_chnl_CS"/>
</dbReference>
<evidence type="ECO:0000256" key="7">
    <source>
        <dbReference type="ARBA" id="ARBA00023136"/>
    </source>
</evidence>
<dbReference type="PANTHER" id="PTHR18945">
    <property type="entry name" value="NEUROTRANSMITTER GATED ION CHANNEL"/>
    <property type="match status" value="1"/>
</dbReference>
<dbReference type="InterPro" id="IPR002394">
    <property type="entry name" value="Nicotinic_acetylcholine_rcpt"/>
</dbReference>
<evidence type="ECO:0000256" key="5">
    <source>
        <dbReference type="ARBA" id="ARBA00023018"/>
    </source>
</evidence>
<dbReference type="Proteomes" id="UP000887566">
    <property type="component" value="Unplaced"/>
</dbReference>
<evidence type="ECO:0000256" key="4">
    <source>
        <dbReference type="ARBA" id="ARBA00022692"/>
    </source>
</evidence>
<evidence type="ECO:0000313" key="17">
    <source>
        <dbReference type="WBParaSite" id="PSAMB.scaffold341size55839.g4858.t1"/>
    </source>
</evidence>
<dbReference type="CDD" id="cd18997">
    <property type="entry name" value="LGIC_ECD_nAChR"/>
    <property type="match status" value="1"/>
</dbReference>
<evidence type="ECO:0000256" key="13">
    <source>
        <dbReference type="ARBA" id="ARBA00034104"/>
    </source>
</evidence>
<dbReference type="AlphaFoldDB" id="A0A914W742"/>
<dbReference type="FunFam" id="2.70.170.10:FF:000016">
    <property type="entry name" value="Nicotinic acetylcholine receptor subunit"/>
    <property type="match status" value="1"/>
</dbReference>
<name>A0A914W742_9BILA</name>
<evidence type="ECO:0000256" key="10">
    <source>
        <dbReference type="ARBA" id="ARBA00023257"/>
    </source>
</evidence>
<evidence type="ECO:0000256" key="11">
    <source>
        <dbReference type="ARBA" id="ARBA00023286"/>
    </source>
</evidence>
<keyword evidence="5" id="KW-0770">Synapse</keyword>
<dbReference type="SUPFAM" id="SSF63712">
    <property type="entry name" value="Nicotinic receptor ligand binding domain-like"/>
    <property type="match status" value="1"/>
</dbReference>
<evidence type="ECO:0000256" key="2">
    <source>
        <dbReference type="ARBA" id="ARBA00022448"/>
    </source>
</evidence>
<evidence type="ECO:0000256" key="9">
    <source>
        <dbReference type="ARBA" id="ARBA00023170"/>
    </source>
</evidence>
<dbReference type="Pfam" id="PF02931">
    <property type="entry name" value="Neur_chan_LBD"/>
    <property type="match status" value="1"/>
</dbReference>
<evidence type="ECO:0000256" key="1">
    <source>
        <dbReference type="ARBA" id="ARBA00009237"/>
    </source>
</evidence>
<keyword evidence="6 14" id="KW-0406">Ion transport</keyword>
<dbReference type="PRINTS" id="PR00254">
    <property type="entry name" value="NICOTINICR"/>
</dbReference>
<keyword evidence="12 14" id="KW-0407">Ion channel</keyword>
<keyword evidence="14" id="KW-0732">Signal</keyword>
<dbReference type="InterPro" id="IPR006201">
    <property type="entry name" value="Neur_channel"/>
</dbReference>
<evidence type="ECO:0000313" key="16">
    <source>
        <dbReference type="Proteomes" id="UP000887566"/>
    </source>
</evidence>
<keyword evidence="8" id="KW-1015">Disulfide bond</keyword>
<feature type="signal peptide" evidence="14">
    <location>
        <begin position="1"/>
        <end position="20"/>
    </location>
</feature>
<evidence type="ECO:0000256" key="6">
    <source>
        <dbReference type="ARBA" id="ARBA00023065"/>
    </source>
</evidence>
<sequence>MRRLCLTCLLSMTLVAVSWGSEEEYRLYTDLLNNYNPLERPVVNSSVPLLVSIRVFLQQIIDLDEKNQVIEINAWLKYIWHDYKLVWKPEEYGNITDVRFPGTSGQIWRPDILLYNSADPNFDSTYPSNFVVYSNGEVTWIPPGILKSSCKIDITWFPFDDQNCYLKFGSWTYNGFAIDLQIDADDMNGSKGSFRDVLSRAGRGRSGDFYVLFVD</sequence>
<organism evidence="16 17">
    <name type="scientific">Plectus sambesii</name>
    <dbReference type="NCBI Taxonomy" id="2011161"/>
    <lineage>
        <taxon>Eukaryota</taxon>
        <taxon>Metazoa</taxon>
        <taxon>Ecdysozoa</taxon>
        <taxon>Nematoda</taxon>
        <taxon>Chromadorea</taxon>
        <taxon>Plectida</taxon>
        <taxon>Plectina</taxon>
        <taxon>Plectoidea</taxon>
        <taxon>Plectidae</taxon>
        <taxon>Plectus</taxon>
    </lineage>
</organism>
<keyword evidence="16" id="KW-1185">Reference proteome</keyword>
<evidence type="ECO:0000256" key="14">
    <source>
        <dbReference type="RuleBase" id="RU000687"/>
    </source>
</evidence>
<dbReference type="GO" id="GO:0022848">
    <property type="term" value="F:acetylcholine-gated monoatomic cation-selective channel activity"/>
    <property type="evidence" value="ECO:0007669"/>
    <property type="project" value="InterPro"/>
</dbReference>
<protein>
    <submittedName>
        <fullName evidence="17">Neurotransmitter-gated ion-channel ligand-binding domain-containing protein</fullName>
    </submittedName>
</protein>
<keyword evidence="11" id="KW-1071">Ligand-gated ion channel</keyword>
<dbReference type="InterPro" id="IPR036734">
    <property type="entry name" value="Neur_chan_lig-bd_sf"/>
</dbReference>
<feature type="chain" id="PRO_5038161754" evidence="14">
    <location>
        <begin position="21"/>
        <end position="215"/>
    </location>
</feature>
<dbReference type="PRINTS" id="PR00252">
    <property type="entry name" value="NRIONCHANNEL"/>
</dbReference>
<comment type="subcellular location">
    <subcellularLocation>
        <location evidence="13">Postsynaptic cell membrane</location>
        <topology evidence="13">Multi-pass membrane protein</topology>
    </subcellularLocation>
</comment>
<evidence type="ECO:0000259" key="15">
    <source>
        <dbReference type="Pfam" id="PF02931"/>
    </source>
</evidence>
<keyword evidence="7" id="KW-0472">Membrane</keyword>
<evidence type="ECO:0000256" key="12">
    <source>
        <dbReference type="ARBA" id="ARBA00023303"/>
    </source>
</evidence>
<evidence type="ECO:0000256" key="8">
    <source>
        <dbReference type="ARBA" id="ARBA00023157"/>
    </source>
</evidence>
<keyword evidence="3" id="KW-1003">Cell membrane</keyword>
<dbReference type="GO" id="GO:0004888">
    <property type="term" value="F:transmembrane signaling receptor activity"/>
    <property type="evidence" value="ECO:0007669"/>
    <property type="project" value="InterPro"/>
</dbReference>
<comment type="similarity">
    <text evidence="1">Belongs to the ligand-gated ion channel (TC 1.A.9) family. Acetylcholine receptor (TC 1.A.9.1) subfamily.</text>
</comment>
<dbReference type="Gene3D" id="2.70.170.10">
    <property type="entry name" value="Neurotransmitter-gated ion-channel ligand-binding domain"/>
    <property type="match status" value="1"/>
</dbReference>
<accession>A0A914W742</accession>
<feature type="domain" description="Neurotransmitter-gated ion-channel ligand-binding" evidence="15">
    <location>
        <begin position="24"/>
        <end position="186"/>
    </location>
</feature>
<keyword evidence="10" id="KW-0628">Postsynaptic cell membrane</keyword>